<reference evidence="1 2" key="1">
    <citation type="submission" date="2021-12" db="EMBL/GenBank/DDBJ databases">
        <title>Genome seq of P8.</title>
        <authorList>
            <person name="Seo T."/>
        </authorList>
    </citation>
    <scope>NUCLEOTIDE SEQUENCE [LARGE SCALE GENOMIC DNA]</scope>
    <source>
        <strain evidence="1 2">P8</strain>
    </source>
</reference>
<accession>A0ABS8XP99</accession>
<dbReference type="RefSeq" id="WP_233369675.1">
    <property type="nucleotide sequence ID" value="NZ_JAJTWU010000001.1"/>
</dbReference>
<evidence type="ECO:0000313" key="2">
    <source>
        <dbReference type="Proteomes" id="UP001200741"/>
    </source>
</evidence>
<name>A0ABS8XP99_9BURK</name>
<organism evidence="1 2">
    <name type="scientific">Pelomonas cellulosilytica</name>
    <dbReference type="NCBI Taxonomy" id="2906762"/>
    <lineage>
        <taxon>Bacteria</taxon>
        <taxon>Pseudomonadati</taxon>
        <taxon>Pseudomonadota</taxon>
        <taxon>Betaproteobacteria</taxon>
        <taxon>Burkholderiales</taxon>
        <taxon>Sphaerotilaceae</taxon>
        <taxon>Roseateles</taxon>
    </lineage>
</organism>
<proteinExistence type="predicted"/>
<sequence>MLAHVVQAIDEDSRHCGHLETGSAPVRRVSYEARTIPIAGMVAAPPIRCGAIVIVTLNERDFPEDRLATFGIEVQIPTSS</sequence>
<protein>
    <submittedName>
        <fullName evidence="1">Uncharacterized protein</fullName>
    </submittedName>
</protein>
<dbReference type="EMBL" id="JAJTWU010000001">
    <property type="protein sequence ID" value="MCE4552963.1"/>
    <property type="molecule type" value="Genomic_DNA"/>
</dbReference>
<gene>
    <name evidence="1" type="ORF">LXT13_00685</name>
</gene>
<comment type="caution">
    <text evidence="1">The sequence shown here is derived from an EMBL/GenBank/DDBJ whole genome shotgun (WGS) entry which is preliminary data.</text>
</comment>
<keyword evidence="2" id="KW-1185">Reference proteome</keyword>
<evidence type="ECO:0000313" key="1">
    <source>
        <dbReference type="EMBL" id="MCE4552963.1"/>
    </source>
</evidence>
<dbReference type="Proteomes" id="UP001200741">
    <property type="component" value="Unassembled WGS sequence"/>
</dbReference>